<dbReference type="InterPro" id="IPR020560">
    <property type="entry name" value="PRibGlycinamide_synth_C-dom"/>
</dbReference>
<comment type="caution">
    <text evidence="2">The sequence shown here is derived from an EMBL/GenBank/DDBJ whole genome shotgun (WGS) entry which is preliminary data.</text>
</comment>
<sequence length="43" mass="4843">GGRVIAVSSYGKDKDEALARSFSGANTIEFEKRYFRRDIGFDL</sequence>
<proteinExistence type="predicted"/>
<dbReference type="Pfam" id="PF02843">
    <property type="entry name" value="GARS_C"/>
    <property type="match status" value="1"/>
</dbReference>
<gene>
    <name evidence="2" type="ORF">EVA_17055</name>
</gene>
<reference evidence="2" key="1">
    <citation type="journal article" date="2012" name="PLoS ONE">
        <title>Gene sets for utilization of primary and secondary nutrition supplies in the distal gut of endangered iberian lynx.</title>
        <authorList>
            <person name="Alcaide M."/>
            <person name="Messina E."/>
            <person name="Richter M."/>
            <person name="Bargiela R."/>
            <person name="Peplies J."/>
            <person name="Huws S.A."/>
            <person name="Newbold C.J."/>
            <person name="Golyshin P.N."/>
            <person name="Simon M.A."/>
            <person name="Lopez G."/>
            <person name="Yakimov M.M."/>
            <person name="Ferrer M."/>
        </authorList>
    </citation>
    <scope>NUCLEOTIDE SEQUENCE</scope>
</reference>
<name>J9FK82_9ZZZZ</name>
<organism evidence="2">
    <name type="scientific">gut metagenome</name>
    <dbReference type="NCBI Taxonomy" id="749906"/>
    <lineage>
        <taxon>unclassified sequences</taxon>
        <taxon>metagenomes</taxon>
        <taxon>organismal metagenomes</taxon>
    </lineage>
</organism>
<evidence type="ECO:0000259" key="1">
    <source>
        <dbReference type="Pfam" id="PF02843"/>
    </source>
</evidence>
<dbReference type="Gene3D" id="3.90.600.10">
    <property type="entry name" value="Phosphoribosylglycinamide synthetase, C-terminal domain"/>
    <property type="match status" value="1"/>
</dbReference>
<accession>J9FK82</accession>
<protein>
    <recommendedName>
        <fullName evidence="1">Phosphoribosylglycinamide synthetase C-domain domain-containing protein</fullName>
    </recommendedName>
</protein>
<dbReference type="InterPro" id="IPR011054">
    <property type="entry name" value="Rudment_hybrid_motif"/>
</dbReference>
<dbReference type="EMBL" id="AMCI01006147">
    <property type="protein sequence ID" value="EJW94838.1"/>
    <property type="molecule type" value="Genomic_DNA"/>
</dbReference>
<dbReference type="InterPro" id="IPR037123">
    <property type="entry name" value="PRibGlycinamide_synth_C_sf"/>
</dbReference>
<dbReference type="AlphaFoldDB" id="J9FK82"/>
<dbReference type="GO" id="GO:0004637">
    <property type="term" value="F:phosphoribosylamine-glycine ligase activity"/>
    <property type="evidence" value="ECO:0007669"/>
    <property type="project" value="InterPro"/>
</dbReference>
<dbReference type="GO" id="GO:0009113">
    <property type="term" value="P:purine nucleobase biosynthetic process"/>
    <property type="evidence" value="ECO:0007669"/>
    <property type="project" value="InterPro"/>
</dbReference>
<dbReference type="SUPFAM" id="SSF51246">
    <property type="entry name" value="Rudiment single hybrid motif"/>
    <property type="match status" value="1"/>
</dbReference>
<evidence type="ECO:0000313" key="2">
    <source>
        <dbReference type="EMBL" id="EJW94838.1"/>
    </source>
</evidence>
<feature type="non-terminal residue" evidence="2">
    <location>
        <position position="1"/>
    </location>
</feature>
<feature type="domain" description="Phosphoribosylglycinamide synthetase C-domain" evidence="1">
    <location>
        <begin position="1"/>
        <end position="41"/>
    </location>
</feature>